<gene>
    <name evidence="3" type="ORF">SAMN06265338_1011059</name>
</gene>
<dbReference type="InterPro" id="IPR008807">
    <property type="entry name" value="ROS_MUCR"/>
</dbReference>
<dbReference type="EMBL" id="FYDG01000001">
    <property type="protein sequence ID" value="SNB61363.1"/>
    <property type="molecule type" value="Genomic_DNA"/>
</dbReference>
<dbReference type="Gene3D" id="1.10.10.1550">
    <property type="entry name" value="ROS/MUCR transcriptional regulator protein"/>
    <property type="match status" value="1"/>
</dbReference>
<evidence type="ECO:0000256" key="2">
    <source>
        <dbReference type="SAM" id="MobiDB-lite"/>
    </source>
</evidence>
<dbReference type="RefSeq" id="WP_088519448.1">
    <property type="nucleotide sequence ID" value="NZ_FYDG01000001.1"/>
</dbReference>
<dbReference type="InterPro" id="IPR041920">
    <property type="entry name" value="ROS/MUCR_sf"/>
</dbReference>
<proteinExistence type="inferred from homology"/>
<accession>A0A212QPJ5</accession>
<dbReference type="OrthoDB" id="9809693at2"/>
<dbReference type="GO" id="GO:0003677">
    <property type="term" value="F:DNA binding"/>
    <property type="evidence" value="ECO:0007669"/>
    <property type="project" value="InterPro"/>
</dbReference>
<name>A0A212QPJ5_RHOAC</name>
<dbReference type="GO" id="GO:0008270">
    <property type="term" value="F:zinc ion binding"/>
    <property type="evidence" value="ECO:0007669"/>
    <property type="project" value="InterPro"/>
</dbReference>
<comment type="similarity">
    <text evidence="1">Belongs to the ros/MucR family.</text>
</comment>
<dbReference type="AlphaFoldDB" id="A0A212QPJ5"/>
<evidence type="ECO:0000256" key="1">
    <source>
        <dbReference type="ARBA" id="ARBA00007031"/>
    </source>
</evidence>
<organism evidence="3 4">
    <name type="scientific">Rhodoblastus acidophilus</name>
    <name type="common">Rhodopseudomonas acidophila</name>
    <dbReference type="NCBI Taxonomy" id="1074"/>
    <lineage>
        <taxon>Bacteria</taxon>
        <taxon>Pseudomonadati</taxon>
        <taxon>Pseudomonadota</taxon>
        <taxon>Alphaproteobacteria</taxon>
        <taxon>Hyphomicrobiales</taxon>
        <taxon>Rhodoblastaceae</taxon>
        <taxon>Rhodoblastus</taxon>
    </lineage>
</organism>
<evidence type="ECO:0000313" key="4">
    <source>
        <dbReference type="Proteomes" id="UP000198418"/>
    </source>
</evidence>
<sequence length="165" mass="18051">MSDFEDIEHTTHIVIAYVSNNPLPLAELPGLIASVHDTVLKIVSGKTLAVPEPEPTPAVSIRKSLTNDALICLECGGRFKSLRRHLMTDYGLSPDQYRAKWKLPTDYPMVAPAYAAQRSELARSIGLGQQRRKKADTEAPAAIAEPAEAAPKPRAEKKIVSQRVV</sequence>
<feature type="region of interest" description="Disordered" evidence="2">
    <location>
        <begin position="125"/>
        <end position="165"/>
    </location>
</feature>
<protein>
    <submittedName>
        <fullName evidence="3">Transcriptional regulator, MucR family</fullName>
    </submittedName>
</protein>
<feature type="compositionally biased region" description="Low complexity" evidence="2">
    <location>
        <begin position="138"/>
        <end position="150"/>
    </location>
</feature>
<dbReference type="GO" id="GO:0006355">
    <property type="term" value="P:regulation of DNA-templated transcription"/>
    <property type="evidence" value="ECO:0007669"/>
    <property type="project" value="InterPro"/>
</dbReference>
<evidence type="ECO:0000313" key="3">
    <source>
        <dbReference type="EMBL" id="SNB61363.1"/>
    </source>
</evidence>
<dbReference type="Pfam" id="PF05443">
    <property type="entry name" value="ROS_MUCR"/>
    <property type="match status" value="1"/>
</dbReference>
<dbReference type="Proteomes" id="UP000198418">
    <property type="component" value="Unassembled WGS sequence"/>
</dbReference>
<keyword evidence="4" id="KW-1185">Reference proteome</keyword>
<reference evidence="4" key="1">
    <citation type="submission" date="2017-06" db="EMBL/GenBank/DDBJ databases">
        <authorList>
            <person name="Varghese N."/>
            <person name="Submissions S."/>
        </authorList>
    </citation>
    <scope>NUCLEOTIDE SEQUENCE [LARGE SCALE GENOMIC DNA]</scope>
    <source>
        <strain evidence="4">DSM 137</strain>
    </source>
</reference>